<organism evidence="2">
    <name type="scientific">marine sediment metagenome</name>
    <dbReference type="NCBI Taxonomy" id="412755"/>
    <lineage>
        <taxon>unclassified sequences</taxon>
        <taxon>metagenomes</taxon>
        <taxon>ecological metagenomes</taxon>
    </lineage>
</organism>
<dbReference type="GO" id="GO:0004803">
    <property type="term" value="F:transposase activity"/>
    <property type="evidence" value="ECO:0007669"/>
    <property type="project" value="InterPro"/>
</dbReference>
<dbReference type="AlphaFoldDB" id="A0A0F8XG44"/>
<evidence type="ECO:0000259" key="1">
    <source>
        <dbReference type="Pfam" id="PF01609"/>
    </source>
</evidence>
<proteinExistence type="predicted"/>
<protein>
    <recommendedName>
        <fullName evidence="1">Transposase IS4-like domain-containing protein</fullName>
    </recommendedName>
</protein>
<gene>
    <name evidence="2" type="ORF">LCGC14_2947100</name>
</gene>
<reference evidence="2" key="1">
    <citation type="journal article" date="2015" name="Nature">
        <title>Complex archaea that bridge the gap between prokaryotes and eukaryotes.</title>
        <authorList>
            <person name="Spang A."/>
            <person name="Saw J.H."/>
            <person name="Jorgensen S.L."/>
            <person name="Zaremba-Niedzwiedzka K."/>
            <person name="Martijn J."/>
            <person name="Lind A.E."/>
            <person name="van Eijk R."/>
            <person name="Schleper C."/>
            <person name="Guy L."/>
            <person name="Ettema T.J."/>
        </authorList>
    </citation>
    <scope>NUCLEOTIDE SEQUENCE</scope>
</reference>
<dbReference type="InterPro" id="IPR002559">
    <property type="entry name" value="Transposase_11"/>
</dbReference>
<dbReference type="GO" id="GO:0003677">
    <property type="term" value="F:DNA binding"/>
    <property type="evidence" value="ECO:0007669"/>
    <property type="project" value="InterPro"/>
</dbReference>
<comment type="caution">
    <text evidence="2">The sequence shown here is derived from an EMBL/GenBank/DDBJ whole genome shotgun (WGS) entry which is preliminary data.</text>
</comment>
<evidence type="ECO:0000313" key="2">
    <source>
        <dbReference type="EMBL" id="KKK68137.1"/>
    </source>
</evidence>
<dbReference type="PANTHER" id="PTHR30007:SF1">
    <property type="entry name" value="BLR1914 PROTEIN"/>
    <property type="match status" value="1"/>
</dbReference>
<name>A0A0F8XG44_9ZZZZ</name>
<dbReference type="EMBL" id="LAZR01059276">
    <property type="protein sequence ID" value="KKK68137.1"/>
    <property type="molecule type" value="Genomic_DNA"/>
</dbReference>
<sequence length="160" mass="19025">MALFHLGAGGGECVEYGYKGKGVLMHMIGDGHGMPLRFSVTSAKGDERKQLVALVNQLPVIRKFHFFYADKGYDANWIRLYLVRKNWYPMIPRRKFATSPRVKTNPMLKKLNCRWKIERTFAWIKRKYRRIQTRWERRMCYWEGFVSVAMIMLWVEKLVG</sequence>
<dbReference type="GO" id="GO:0006313">
    <property type="term" value="P:DNA transposition"/>
    <property type="evidence" value="ECO:0007669"/>
    <property type="project" value="InterPro"/>
</dbReference>
<feature type="domain" description="Transposase IS4-like" evidence="1">
    <location>
        <begin position="21"/>
        <end position="138"/>
    </location>
</feature>
<dbReference type="PANTHER" id="PTHR30007">
    <property type="entry name" value="PHP DOMAIN PROTEIN"/>
    <property type="match status" value="1"/>
</dbReference>
<dbReference type="Pfam" id="PF01609">
    <property type="entry name" value="DDE_Tnp_1"/>
    <property type="match status" value="1"/>
</dbReference>
<accession>A0A0F8XG44</accession>